<dbReference type="EMBL" id="BGZK01000547">
    <property type="protein sequence ID" value="GBP49548.1"/>
    <property type="molecule type" value="Genomic_DNA"/>
</dbReference>
<sequence>MENSFHRRKMHSLAALEKRLKRLVLEPSAHNVLGGRQFIDVLRDAGTFSTVKHHFVENYGRTNGHDSRARFIRFDEKQKKKELPYRGECRVAVRCLH</sequence>
<dbReference type="Proteomes" id="UP000299102">
    <property type="component" value="Unassembled WGS sequence"/>
</dbReference>
<evidence type="ECO:0000313" key="2">
    <source>
        <dbReference type="Proteomes" id="UP000299102"/>
    </source>
</evidence>
<organism evidence="1 2">
    <name type="scientific">Eumeta variegata</name>
    <name type="common">Bagworm moth</name>
    <name type="synonym">Eumeta japonica</name>
    <dbReference type="NCBI Taxonomy" id="151549"/>
    <lineage>
        <taxon>Eukaryota</taxon>
        <taxon>Metazoa</taxon>
        <taxon>Ecdysozoa</taxon>
        <taxon>Arthropoda</taxon>
        <taxon>Hexapoda</taxon>
        <taxon>Insecta</taxon>
        <taxon>Pterygota</taxon>
        <taxon>Neoptera</taxon>
        <taxon>Endopterygota</taxon>
        <taxon>Lepidoptera</taxon>
        <taxon>Glossata</taxon>
        <taxon>Ditrysia</taxon>
        <taxon>Tineoidea</taxon>
        <taxon>Psychidae</taxon>
        <taxon>Oiketicinae</taxon>
        <taxon>Eumeta</taxon>
    </lineage>
</organism>
<proteinExistence type="predicted"/>
<gene>
    <name evidence="1" type="ORF">EVAR_45612_1</name>
</gene>
<protein>
    <submittedName>
        <fullName evidence="1">Uncharacterized protein</fullName>
    </submittedName>
</protein>
<reference evidence="1 2" key="1">
    <citation type="journal article" date="2019" name="Commun. Biol.">
        <title>The bagworm genome reveals a unique fibroin gene that provides high tensile strength.</title>
        <authorList>
            <person name="Kono N."/>
            <person name="Nakamura H."/>
            <person name="Ohtoshi R."/>
            <person name="Tomita M."/>
            <person name="Numata K."/>
            <person name="Arakawa K."/>
        </authorList>
    </citation>
    <scope>NUCLEOTIDE SEQUENCE [LARGE SCALE GENOMIC DNA]</scope>
</reference>
<comment type="caution">
    <text evidence="1">The sequence shown here is derived from an EMBL/GenBank/DDBJ whole genome shotgun (WGS) entry which is preliminary data.</text>
</comment>
<keyword evidence="2" id="KW-1185">Reference proteome</keyword>
<evidence type="ECO:0000313" key="1">
    <source>
        <dbReference type="EMBL" id="GBP49548.1"/>
    </source>
</evidence>
<dbReference type="AlphaFoldDB" id="A0A4C1WDV2"/>
<name>A0A4C1WDV2_EUMVA</name>
<accession>A0A4C1WDV2</accession>